<proteinExistence type="predicted"/>
<accession>A0AAD6WQK5</accession>
<dbReference type="EMBL" id="JARJCM010000230">
    <property type="protein sequence ID" value="KAJ7021517.1"/>
    <property type="molecule type" value="Genomic_DNA"/>
</dbReference>
<keyword evidence="3" id="KW-1185">Reference proteome</keyword>
<organism evidence="2 3">
    <name type="scientific">Mycena alexandri</name>
    <dbReference type="NCBI Taxonomy" id="1745969"/>
    <lineage>
        <taxon>Eukaryota</taxon>
        <taxon>Fungi</taxon>
        <taxon>Dikarya</taxon>
        <taxon>Basidiomycota</taxon>
        <taxon>Agaricomycotina</taxon>
        <taxon>Agaricomycetes</taxon>
        <taxon>Agaricomycetidae</taxon>
        <taxon>Agaricales</taxon>
        <taxon>Marasmiineae</taxon>
        <taxon>Mycenaceae</taxon>
        <taxon>Mycena</taxon>
    </lineage>
</organism>
<reference evidence="2" key="1">
    <citation type="submission" date="2023-03" db="EMBL/GenBank/DDBJ databases">
        <title>Massive genome expansion in bonnet fungi (Mycena s.s.) driven by repeated elements and novel gene families across ecological guilds.</title>
        <authorList>
            <consortium name="Lawrence Berkeley National Laboratory"/>
            <person name="Harder C.B."/>
            <person name="Miyauchi S."/>
            <person name="Viragh M."/>
            <person name="Kuo A."/>
            <person name="Thoen E."/>
            <person name="Andreopoulos B."/>
            <person name="Lu D."/>
            <person name="Skrede I."/>
            <person name="Drula E."/>
            <person name="Henrissat B."/>
            <person name="Morin E."/>
            <person name="Kohler A."/>
            <person name="Barry K."/>
            <person name="LaButti K."/>
            <person name="Morin E."/>
            <person name="Salamov A."/>
            <person name="Lipzen A."/>
            <person name="Mereny Z."/>
            <person name="Hegedus B."/>
            <person name="Baldrian P."/>
            <person name="Stursova M."/>
            <person name="Weitz H."/>
            <person name="Taylor A."/>
            <person name="Grigoriev I.V."/>
            <person name="Nagy L.G."/>
            <person name="Martin F."/>
            <person name="Kauserud H."/>
        </authorList>
    </citation>
    <scope>NUCLEOTIDE SEQUENCE</scope>
    <source>
        <strain evidence="2">CBHHK200</strain>
    </source>
</reference>
<evidence type="ECO:0000313" key="2">
    <source>
        <dbReference type="EMBL" id="KAJ7021517.1"/>
    </source>
</evidence>
<dbReference type="AlphaFoldDB" id="A0AAD6WQK5"/>
<protein>
    <submittedName>
        <fullName evidence="2">DUF1212-domain-containing protein</fullName>
    </submittedName>
</protein>
<feature type="region of interest" description="Disordered" evidence="1">
    <location>
        <begin position="1"/>
        <end position="48"/>
    </location>
</feature>
<dbReference type="InterPro" id="IPR051361">
    <property type="entry name" value="ThrE/Ser_Exporter"/>
</dbReference>
<dbReference type="Proteomes" id="UP001218188">
    <property type="component" value="Unassembled WGS sequence"/>
</dbReference>
<evidence type="ECO:0000313" key="3">
    <source>
        <dbReference type="Proteomes" id="UP001218188"/>
    </source>
</evidence>
<comment type="caution">
    <text evidence="2">The sequence shown here is derived from an EMBL/GenBank/DDBJ whole genome shotgun (WGS) entry which is preliminary data.</text>
</comment>
<sequence length="399" mass="43767">MVRKREEHADGVWEWEERGDPPTEGGYEGGSGSRSKTGEQAGRRRRRSKAEVYITRHVAQIIQRHEFILKLTRALMMLGAPRTACPPRSTPPGCMLDNCSCMYLPNVVVISLDDGATGTSSLTFVIHDEESVSEVSRTLDALMRKKKRNVICVDLQYQPQWQLSPLGALLMAIQLLNVRNELYSNLFEFTAATLFGFVSAHSRRPKSSATSPSRRAPSCSSSRTFLLPPPCDFYLPLPQGFMVRRPPIIPRNIVSGSVRMRYAVVYSLFLGLGLAVGVDDRITGRSTDYTCSESHDTEGRGIRRLGVLDGVAVFEHAESGAVGGSGDGPARRPRVHRLAHSRGASYVSFLSRNAFVIMSTAYLAGFQTALQLISVVIGDDGLGLSLALTVVDMGLFMGR</sequence>
<feature type="compositionally biased region" description="Basic and acidic residues" evidence="1">
    <location>
        <begin position="1"/>
        <end position="21"/>
    </location>
</feature>
<evidence type="ECO:0000256" key="1">
    <source>
        <dbReference type="SAM" id="MobiDB-lite"/>
    </source>
</evidence>
<gene>
    <name evidence="2" type="ORF">C8F04DRAFT_1273639</name>
</gene>
<name>A0AAD6WQK5_9AGAR</name>
<dbReference type="PANTHER" id="PTHR31082:SF4">
    <property type="entry name" value="PHEROMONE-REGULATED MEMBRANE PROTEIN 10"/>
    <property type="match status" value="1"/>
</dbReference>
<dbReference type="PANTHER" id="PTHR31082">
    <property type="entry name" value="PHEROMONE-REGULATED MEMBRANE PROTEIN 10"/>
    <property type="match status" value="1"/>
</dbReference>